<keyword evidence="1" id="KW-0548">Nucleotidyltransferase</keyword>
<comment type="caution">
    <text evidence="1">The sequence shown here is derived from an EMBL/GenBank/DDBJ whole genome shotgun (WGS) entry which is preliminary data.</text>
</comment>
<protein>
    <submittedName>
        <fullName evidence="1">Error-prone DNA polymerase</fullName>
        <ecNumber evidence="1">2.7.7.7</ecNumber>
    </submittedName>
</protein>
<name>A0A645GAP0_9ZZZZ</name>
<reference evidence="1" key="1">
    <citation type="submission" date="2019-08" db="EMBL/GenBank/DDBJ databases">
        <authorList>
            <person name="Kucharzyk K."/>
            <person name="Murdoch R.W."/>
            <person name="Higgins S."/>
            <person name="Loffler F."/>
        </authorList>
    </citation>
    <scope>NUCLEOTIDE SEQUENCE</scope>
</reference>
<accession>A0A645GAP0</accession>
<dbReference type="GO" id="GO:0003887">
    <property type="term" value="F:DNA-directed DNA polymerase activity"/>
    <property type="evidence" value="ECO:0007669"/>
    <property type="project" value="UniProtKB-EC"/>
</dbReference>
<dbReference type="PANTHER" id="PTHR32294">
    <property type="entry name" value="DNA POLYMERASE III SUBUNIT ALPHA"/>
    <property type="match status" value="1"/>
</dbReference>
<keyword evidence="1" id="KW-0808">Transferase</keyword>
<dbReference type="GO" id="GO:0008408">
    <property type="term" value="F:3'-5' exonuclease activity"/>
    <property type="evidence" value="ECO:0007669"/>
    <property type="project" value="InterPro"/>
</dbReference>
<gene>
    <name evidence="1" type="primary">dnaE2_13</name>
    <name evidence="1" type="ORF">SDC9_171088</name>
</gene>
<evidence type="ECO:0000313" key="1">
    <source>
        <dbReference type="EMBL" id="MPN23695.1"/>
    </source>
</evidence>
<dbReference type="CDD" id="cd04485">
    <property type="entry name" value="DnaE_OBF"/>
    <property type="match status" value="1"/>
</dbReference>
<proteinExistence type="predicted"/>
<sequence length="185" mass="21155">MALVSSGSLDSLNPSLNRSEQLRILLTSAKPRIETVQPELFSTTVRPLPTQELTSRRKSSEDELHREFASLSFLRDHHPLLLFSRSLQHVKRVKACDLASYENRYITLIGYQITQKQVLTKGGENMSFVSFEDETDLYETVLFPQLFAKYHHLLCTQWPLVILGLVKNDEGALIVEIEHMKKLGS</sequence>
<organism evidence="1">
    <name type="scientific">bioreactor metagenome</name>
    <dbReference type="NCBI Taxonomy" id="1076179"/>
    <lineage>
        <taxon>unclassified sequences</taxon>
        <taxon>metagenomes</taxon>
        <taxon>ecological metagenomes</taxon>
    </lineage>
</organism>
<dbReference type="AlphaFoldDB" id="A0A645GAP0"/>
<dbReference type="GO" id="GO:0006260">
    <property type="term" value="P:DNA replication"/>
    <property type="evidence" value="ECO:0007669"/>
    <property type="project" value="InterPro"/>
</dbReference>
<dbReference type="PANTHER" id="PTHR32294:SF5">
    <property type="entry name" value="DNA POLYMERASE III POLC-TYPE"/>
    <property type="match status" value="1"/>
</dbReference>
<dbReference type="EMBL" id="VSSQ01072277">
    <property type="protein sequence ID" value="MPN23695.1"/>
    <property type="molecule type" value="Genomic_DNA"/>
</dbReference>
<dbReference type="EC" id="2.7.7.7" evidence="1"/>
<dbReference type="InterPro" id="IPR004805">
    <property type="entry name" value="DnaE2/DnaE/PolC"/>
</dbReference>